<gene>
    <name evidence="1" type="ORF">LCGC14_2209000</name>
</gene>
<comment type="caution">
    <text evidence="1">The sequence shown here is derived from an EMBL/GenBank/DDBJ whole genome shotgun (WGS) entry which is preliminary data.</text>
</comment>
<reference evidence="1" key="1">
    <citation type="journal article" date="2015" name="Nature">
        <title>Complex archaea that bridge the gap between prokaryotes and eukaryotes.</title>
        <authorList>
            <person name="Spang A."/>
            <person name="Saw J.H."/>
            <person name="Jorgensen S.L."/>
            <person name="Zaremba-Niedzwiedzka K."/>
            <person name="Martijn J."/>
            <person name="Lind A.E."/>
            <person name="van Eijk R."/>
            <person name="Schleper C."/>
            <person name="Guy L."/>
            <person name="Ettema T.J."/>
        </authorList>
    </citation>
    <scope>NUCLEOTIDE SEQUENCE</scope>
</reference>
<organism evidence="1">
    <name type="scientific">marine sediment metagenome</name>
    <dbReference type="NCBI Taxonomy" id="412755"/>
    <lineage>
        <taxon>unclassified sequences</taxon>
        <taxon>metagenomes</taxon>
        <taxon>ecological metagenomes</taxon>
    </lineage>
</organism>
<dbReference type="EMBL" id="LAZR01029275">
    <property type="protein sequence ID" value="KKL60071.1"/>
    <property type="molecule type" value="Genomic_DNA"/>
</dbReference>
<sequence>MNATQHLDLIDQTLAGPYRALPLTDYLRRNGSRWVGSALPPGIKKGFQKQCFRNAWQLSLSHGFPYCEGYGWDVDLGALPFQHAWNLCPISGRVIDATWDIGNRAIYLGIELSPKQLMRIIDLTERFGVLQNGREEDLELVEHVLVSQPMPAE</sequence>
<protein>
    <submittedName>
        <fullName evidence="1">Uncharacterized protein</fullName>
    </submittedName>
</protein>
<proteinExistence type="predicted"/>
<evidence type="ECO:0000313" key="1">
    <source>
        <dbReference type="EMBL" id="KKL60071.1"/>
    </source>
</evidence>
<name>A0A0F9E1W2_9ZZZZ</name>
<accession>A0A0F9E1W2</accession>
<dbReference type="AlphaFoldDB" id="A0A0F9E1W2"/>